<dbReference type="EMBL" id="FSRU01000002">
    <property type="protein sequence ID" value="SIO63515.1"/>
    <property type="molecule type" value="Genomic_DNA"/>
</dbReference>
<dbReference type="CDD" id="cd02440">
    <property type="entry name" value="AdoMet_MTases"/>
    <property type="match status" value="1"/>
</dbReference>
<evidence type="ECO:0000259" key="1">
    <source>
        <dbReference type="Pfam" id="PF08241"/>
    </source>
</evidence>
<proteinExistence type="predicted"/>
<keyword evidence="3" id="KW-1185">Reference proteome</keyword>
<sequence>MNEAGHSEAHFGAYRDFWWNSDFLSLCAARLDFQSRRRVLDVGCGVGHWSRAIAPFLTPGTQLTAVDPDPKWLQANPPWLAQLRDHDIDARVLPGDAMALPFADASFDFVTCQTVLIHVPDAAQALGEMVRVLAPGGLLLCVEPDNLGACTSRSSCSDEQTLEQAMASFGFQLAVERGRRALRQGDHSVGGLLPGLFAGEALRDIDVRLSDNAMPLYPPYEQPGQRALLEAMQDWSATDSAARAETFELFCKGGGDPARFDEVWLQFERDQAQLPELIESRRLTFAGGALMYMVSGYKV</sequence>
<dbReference type="Gene3D" id="3.40.50.150">
    <property type="entry name" value="Vaccinia Virus protein VP39"/>
    <property type="match status" value="1"/>
</dbReference>
<dbReference type="RefSeq" id="WP_074300778.1">
    <property type="nucleotide sequence ID" value="NZ_FSRU01000002.1"/>
</dbReference>
<dbReference type="Proteomes" id="UP000185151">
    <property type="component" value="Unassembled WGS sequence"/>
</dbReference>
<dbReference type="PANTHER" id="PTHR43591">
    <property type="entry name" value="METHYLTRANSFERASE"/>
    <property type="match status" value="1"/>
</dbReference>
<reference evidence="2 3" key="1">
    <citation type="submission" date="2016-11" db="EMBL/GenBank/DDBJ databases">
        <authorList>
            <person name="Jaros S."/>
            <person name="Januszkiewicz K."/>
            <person name="Wedrychowicz H."/>
        </authorList>
    </citation>
    <scope>NUCLEOTIDE SEQUENCE [LARGE SCALE GENOMIC DNA]</scope>
    <source>
        <strain evidence="2 3">GAS95</strain>
    </source>
</reference>
<keyword evidence="2" id="KW-0808">Transferase</keyword>
<keyword evidence="2" id="KW-0489">Methyltransferase</keyword>
<dbReference type="InterPro" id="IPR029063">
    <property type="entry name" value="SAM-dependent_MTases_sf"/>
</dbReference>
<feature type="domain" description="Methyltransferase type 11" evidence="1">
    <location>
        <begin position="40"/>
        <end position="141"/>
    </location>
</feature>
<dbReference type="OrthoDB" id="3763870at2"/>
<dbReference type="PANTHER" id="PTHR43591:SF24">
    <property type="entry name" value="2-METHOXY-6-POLYPRENYL-1,4-BENZOQUINOL METHYLASE, MITOCHONDRIAL"/>
    <property type="match status" value="1"/>
</dbReference>
<dbReference type="AlphaFoldDB" id="A0A1N6L415"/>
<dbReference type="GO" id="GO:0008757">
    <property type="term" value="F:S-adenosylmethionine-dependent methyltransferase activity"/>
    <property type="evidence" value="ECO:0007669"/>
    <property type="project" value="InterPro"/>
</dbReference>
<evidence type="ECO:0000313" key="2">
    <source>
        <dbReference type="EMBL" id="SIO63515.1"/>
    </source>
</evidence>
<evidence type="ECO:0000313" key="3">
    <source>
        <dbReference type="Proteomes" id="UP000185151"/>
    </source>
</evidence>
<name>A0A1N6L415_9BURK</name>
<protein>
    <submittedName>
        <fullName evidence="2">Methyltransferase domain-containing protein</fullName>
    </submittedName>
</protein>
<gene>
    <name evidence="2" type="ORF">SAMN05444165_5870</name>
</gene>
<dbReference type="GO" id="GO:0032259">
    <property type="term" value="P:methylation"/>
    <property type="evidence" value="ECO:0007669"/>
    <property type="project" value="UniProtKB-KW"/>
</dbReference>
<accession>A0A1N6L415</accession>
<dbReference type="SUPFAM" id="SSF53335">
    <property type="entry name" value="S-adenosyl-L-methionine-dependent methyltransferases"/>
    <property type="match status" value="1"/>
</dbReference>
<organism evidence="2 3">
    <name type="scientific">Paraburkholderia phenazinium</name>
    <dbReference type="NCBI Taxonomy" id="60549"/>
    <lineage>
        <taxon>Bacteria</taxon>
        <taxon>Pseudomonadati</taxon>
        <taxon>Pseudomonadota</taxon>
        <taxon>Betaproteobacteria</taxon>
        <taxon>Burkholderiales</taxon>
        <taxon>Burkholderiaceae</taxon>
        <taxon>Paraburkholderia</taxon>
    </lineage>
</organism>
<dbReference type="Pfam" id="PF08241">
    <property type="entry name" value="Methyltransf_11"/>
    <property type="match status" value="1"/>
</dbReference>
<dbReference type="InterPro" id="IPR013216">
    <property type="entry name" value="Methyltransf_11"/>
</dbReference>